<dbReference type="EMBL" id="KK198758">
    <property type="protein sequence ID" value="KCW68359.1"/>
    <property type="molecule type" value="Genomic_DNA"/>
</dbReference>
<accession>A0A059BQP2</accession>
<organism evidence="1">
    <name type="scientific">Eucalyptus grandis</name>
    <name type="common">Flooded gum</name>
    <dbReference type="NCBI Taxonomy" id="71139"/>
    <lineage>
        <taxon>Eukaryota</taxon>
        <taxon>Viridiplantae</taxon>
        <taxon>Streptophyta</taxon>
        <taxon>Embryophyta</taxon>
        <taxon>Tracheophyta</taxon>
        <taxon>Spermatophyta</taxon>
        <taxon>Magnoliopsida</taxon>
        <taxon>eudicotyledons</taxon>
        <taxon>Gunneridae</taxon>
        <taxon>Pentapetalae</taxon>
        <taxon>rosids</taxon>
        <taxon>malvids</taxon>
        <taxon>Myrtales</taxon>
        <taxon>Myrtaceae</taxon>
        <taxon>Myrtoideae</taxon>
        <taxon>Eucalypteae</taxon>
        <taxon>Eucalyptus</taxon>
    </lineage>
</organism>
<dbReference type="InParanoid" id="A0A059BQP2"/>
<gene>
    <name evidence="1" type="ORF">EUGRSUZ_F02020</name>
</gene>
<evidence type="ECO:0000313" key="1">
    <source>
        <dbReference type="EMBL" id="KCW68359.1"/>
    </source>
</evidence>
<sequence>MTGKGLRHSMVEVGEQRCGWVTANEPAKIETFNRSASRDYQLWLELGINVDGQLAVWDREPWWLAILSGWPAIGTRCEVVGGRRYTRWTALSIVATHPNSS</sequence>
<name>A0A059BQP2_EUCGR</name>
<dbReference type="Gramene" id="KCW68359">
    <property type="protein sequence ID" value="KCW68359"/>
    <property type="gene ID" value="EUGRSUZ_F02020"/>
</dbReference>
<proteinExistence type="predicted"/>
<dbReference type="AlphaFoldDB" id="A0A059BQP2"/>
<protein>
    <submittedName>
        <fullName evidence="1">Uncharacterized protein</fullName>
    </submittedName>
</protein>
<reference evidence="1" key="1">
    <citation type="submission" date="2013-07" db="EMBL/GenBank/DDBJ databases">
        <title>The genome of Eucalyptus grandis.</title>
        <authorList>
            <person name="Schmutz J."/>
            <person name="Hayes R."/>
            <person name="Myburg A."/>
            <person name="Tuskan G."/>
            <person name="Grattapaglia D."/>
            <person name="Rokhsar D.S."/>
        </authorList>
    </citation>
    <scope>NUCLEOTIDE SEQUENCE</scope>
    <source>
        <tissue evidence="1">Leaf extractions</tissue>
    </source>
</reference>